<organism evidence="2">
    <name type="scientific">Opuntia streptacantha</name>
    <name type="common">Prickly pear cactus</name>
    <name type="synonym">Opuntia cardona</name>
    <dbReference type="NCBI Taxonomy" id="393608"/>
    <lineage>
        <taxon>Eukaryota</taxon>
        <taxon>Viridiplantae</taxon>
        <taxon>Streptophyta</taxon>
        <taxon>Embryophyta</taxon>
        <taxon>Tracheophyta</taxon>
        <taxon>Spermatophyta</taxon>
        <taxon>Magnoliopsida</taxon>
        <taxon>eudicotyledons</taxon>
        <taxon>Gunneridae</taxon>
        <taxon>Pentapetalae</taxon>
        <taxon>Caryophyllales</taxon>
        <taxon>Cactineae</taxon>
        <taxon>Cactaceae</taxon>
        <taxon>Opuntioideae</taxon>
        <taxon>Opuntia</taxon>
    </lineage>
</organism>
<dbReference type="AlphaFoldDB" id="A0A7C9A956"/>
<feature type="region of interest" description="Disordered" evidence="1">
    <location>
        <begin position="86"/>
        <end position="119"/>
    </location>
</feature>
<reference evidence="2" key="1">
    <citation type="journal article" date="2013" name="J. Plant Res.">
        <title>Effect of fungi and light on seed germination of three Opuntia species from semiarid lands of central Mexico.</title>
        <authorList>
            <person name="Delgado-Sanchez P."/>
            <person name="Jimenez-Bremont J.F."/>
            <person name="Guerrero-Gonzalez Mde L."/>
            <person name="Flores J."/>
        </authorList>
    </citation>
    <scope>NUCLEOTIDE SEQUENCE</scope>
    <source>
        <tissue evidence="2">Cladode</tissue>
    </source>
</reference>
<proteinExistence type="predicted"/>
<accession>A0A7C9A956</accession>
<protein>
    <submittedName>
        <fullName evidence="2">Uncharacterized protein</fullName>
    </submittedName>
</protein>
<evidence type="ECO:0000313" key="2">
    <source>
        <dbReference type="EMBL" id="MBA4660015.1"/>
    </source>
</evidence>
<evidence type="ECO:0000256" key="1">
    <source>
        <dbReference type="SAM" id="MobiDB-lite"/>
    </source>
</evidence>
<dbReference type="EMBL" id="GISG01205842">
    <property type="protein sequence ID" value="MBA4660015.1"/>
    <property type="molecule type" value="Transcribed_RNA"/>
</dbReference>
<name>A0A7C9A956_OPUST</name>
<sequence>MIMQPTPSSEPHLSLYSFSKTGITNASVFPDPVWAAPRISRPQRECGKEALWMSVILVYLQALNPSLVFFDKGNCLNRSTPAYLEKVSSPSLPTGESLGKGGEARGLEPEVGLPNSSHF</sequence>
<reference evidence="2" key="2">
    <citation type="submission" date="2020-07" db="EMBL/GenBank/DDBJ databases">
        <authorList>
            <person name="Vera ALvarez R."/>
            <person name="Arias-Moreno D.M."/>
            <person name="Jimenez-Jacinto V."/>
            <person name="Jimenez-Bremont J.F."/>
            <person name="Swaminathan K."/>
            <person name="Moose S.P."/>
            <person name="Guerrero-Gonzalez M.L."/>
            <person name="Marino-Ramirez L."/>
            <person name="Landsman D."/>
            <person name="Rodriguez-Kessler M."/>
            <person name="Delgado-Sanchez P."/>
        </authorList>
    </citation>
    <scope>NUCLEOTIDE SEQUENCE</scope>
    <source>
        <tissue evidence="2">Cladode</tissue>
    </source>
</reference>